<keyword evidence="3" id="KW-0378">Hydrolase</keyword>
<dbReference type="InterPro" id="IPR014784">
    <property type="entry name" value="Cu2_ascorb_mOase-like_C"/>
</dbReference>
<reference evidence="3 4" key="1">
    <citation type="submission" date="2017-05" db="EMBL/GenBank/DDBJ databases">
        <authorList>
            <person name="Varghese N."/>
            <person name="Submissions S."/>
        </authorList>
    </citation>
    <scope>NUCLEOTIDE SEQUENCE [LARGE SCALE GENOMIC DNA]</scope>
    <source>
        <strain evidence="3 4">DSM 21342</strain>
    </source>
</reference>
<keyword evidence="4" id="KW-1185">Reference proteome</keyword>
<dbReference type="AlphaFoldDB" id="A0A521BIG6"/>
<dbReference type="InterPro" id="IPR008977">
    <property type="entry name" value="PHM/PNGase_F_dom_sf"/>
</dbReference>
<evidence type="ECO:0000313" key="4">
    <source>
        <dbReference type="Proteomes" id="UP000315971"/>
    </source>
</evidence>
<dbReference type="Proteomes" id="UP000315971">
    <property type="component" value="Unassembled WGS sequence"/>
</dbReference>
<dbReference type="Pfam" id="PF09113">
    <property type="entry name" value="N-glycanase_C"/>
    <property type="match status" value="1"/>
</dbReference>
<dbReference type="EMBL" id="FXSZ01000002">
    <property type="protein sequence ID" value="SMO46928.1"/>
    <property type="molecule type" value="Genomic_DNA"/>
</dbReference>
<dbReference type="RefSeq" id="WP_142601754.1">
    <property type="nucleotide sequence ID" value="NZ_FXSZ01000002.1"/>
</dbReference>
<dbReference type="GO" id="GO:0016715">
    <property type="term" value="F:oxidoreductase activity, acting on paired donors, with incorporation or reduction of molecular oxygen, reduced ascorbate as one donor, and incorporation of one atom of oxygen"/>
    <property type="evidence" value="ECO:0007669"/>
    <property type="project" value="InterPro"/>
</dbReference>
<dbReference type="PANTHER" id="PTHR39319:SF1">
    <property type="entry name" value="SI:DKEY-256H2.1"/>
    <property type="match status" value="1"/>
</dbReference>
<evidence type="ECO:0000259" key="2">
    <source>
        <dbReference type="Pfam" id="PF09113"/>
    </source>
</evidence>
<dbReference type="PANTHER" id="PTHR39319">
    <property type="entry name" value="SI:DKEY-256H2.1"/>
    <property type="match status" value="1"/>
</dbReference>
<organism evidence="3 4">
    <name type="scientific">Solitalea koreensis</name>
    <dbReference type="NCBI Taxonomy" id="543615"/>
    <lineage>
        <taxon>Bacteria</taxon>
        <taxon>Pseudomonadati</taxon>
        <taxon>Bacteroidota</taxon>
        <taxon>Sphingobacteriia</taxon>
        <taxon>Sphingobacteriales</taxon>
        <taxon>Sphingobacteriaceae</taxon>
        <taxon>Solitalea</taxon>
    </lineage>
</organism>
<sequence length="643" mass="72485">MKISRIVALIALFFCTESRLIAKTNDTLHVVTHNKTTIVTDPTQGFKLYKKWGVFPSADLPIRKITMHVKFACPDSMRCADWDYCDRISIARKGGVKGATQDYEIGRMLTPYGGAFGKDWKFNWEVDVTDFSLLLRDSVEVVYNHTGYEPNTDRGWAITIDFEIIKGKPALEPISIQKIYDGNFSYGDSTKSIEEALKPTSFTANTNTTLARLRIVQTGHGMDDPDGCGEFCSKYREIWYDGKLIDSRPIWKKCGDNPLYPQAGTWVIDRANWCPGTLMQPDLFDLNVQSGTMHTIHTKMQNYVSSKPSANETISAYLIQYKKTSAQNDIAIEDIIAPSSKSIYKRQNPAAANPQIILKNVGNNEINSLLIHYGTLGFEKKQFQWRGKLASGKKATILLPSIIDAKPGGNQFHVEIPKVNGKIDKFTQDNSLNVSFYSAPVLSNTLVFYLLTNNQPEQNAYVLKNKEGKIIQERKLGTLKANTTYRDTLNLASGAYSLELIDTAGNGLEFWYNGKGGRGSARLMNANGEMVKAFESDCGLGWVYNFKVGPKPDKVNPEQYSISLYPTRTKDKTTLDYFANKTQDVSVQIVTDPDARVVEEHKYGQLKEGIFTYDLSRFPKGRFYLKVLINGQEKFNKRIRLKE</sequence>
<feature type="domain" description="Peptide-N-glycosidase F C-terminal" evidence="2">
    <location>
        <begin position="196"/>
        <end position="318"/>
    </location>
</feature>
<keyword evidence="3" id="KW-0326">Glycosidase</keyword>
<gene>
    <name evidence="3" type="ORF">SAMN06265350_102231</name>
</gene>
<dbReference type="GO" id="GO:0016798">
    <property type="term" value="F:hydrolase activity, acting on glycosyl bonds"/>
    <property type="evidence" value="ECO:0007669"/>
    <property type="project" value="UniProtKB-KW"/>
</dbReference>
<protein>
    <submittedName>
        <fullName evidence="3">Peptide-N-glycosidase F, C terminal</fullName>
    </submittedName>
</protein>
<keyword evidence="1" id="KW-1015">Disulfide bond</keyword>
<dbReference type="InterPro" id="IPR015197">
    <property type="entry name" value="PngaseF_C"/>
</dbReference>
<name>A0A521BIG6_9SPHI</name>
<evidence type="ECO:0000256" key="1">
    <source>
        <dbReference type="ARBA" id="ARBA00023157"/>
    </source>
</evidence>
<proteinExistence type="predicted"/>
<dbReference type="OrthoDB" id="6281169at2"/>
<accession>A0A521BIG6</accession>
<dbReference type="Gene3D" id="2.60.120.230">
    <property type="match status" value="2"/>
</dbReference>
<dbReference type="InterPro" id="IPR053251">
    <property type="entry name" value="N-glycanase"/>
</dbReference>
<dbReference type="SUPFAM" id="SSF49742">
    <property type="entry name" value="PHM/PNGase F"/>
    <property type="match status" value="2"/>
</dbReference>
<evidence type="ECO:0000313" key="3">
    <source>
        <dbReference type="EMBL" id="SMO46928.1"/>
    </source>
</evidence>